<feature type="region of interest" description="Disordered" evidence="1">
    <location>
        <begin position="1"/>
        <end position="25"/>
    </location>
</feature>
<proteinExistence type="predicted"/>
<feature type="compositionally biased region" description="Basic and acidic residues" evidence="1">
    <location>
        <begin position="86"/>
        <end position="102"/>
    </location>
</feature>
<dbReference type="EMBL" id="BTGU01008352">
    <property type="protein sequence ID" value="GMN27582.1"/>
    <property type="molecule type" value="Genomic_DNA"/>
</dbReference>
<dbReference type="PANTHER" id="PTHR47820">
    <property type="entry name" value="BNAC05G24000D PROTEIN"/>
    <property type="match status" value="1"/>
</dbReference>
<feature type="compositionally biased region" description="Polar residues" evidence="1">
    <location>
        <begin position="103"/>
        <end position="117"/>
    </location>
</feature>
<name>A0AA88CSA5_FICCA</name>
<feature type="compositionally biased region" description="Basic and acidic residues" evidence="1">
    <location>
        <begin position="1"/>
        <end position="10"/>
    </location>
</feature>
<dbReference type="AlphaFoldDB" id="A0AA88CSA5"/>
<accession>A0AA88CSA5</accession>
<gene>
    <name evidence="2" type="ORF">TIFTF001_050476</name>
</gene>
<feature type="compositionally biased region" description="Low complexity" evidence="1">
    <location>
        <begin position="45"/>
        <end position="80"/>
    </location>
</feature>
<feature type="region of interest" description="Disordered" evidence="1">
    <location>
        <begin position="45"/>
        <end position="124"/>
    </location>
</feature>
<evidence type="ECO:0000256" key="1">
    <source>
        <dbReference type="SAM" id="MobiDB-lite"/>
    </source>
</evidence>
<dbReference type="PANTHER" id="PTHR47820:SF3">
    <property type="entry name" value="OS07G0499800 PROTEIN"/>
    <property type="match status" value="1"/>
</dbReference>
<sequence length="136" mass="14732">METPKAESKPQETLLLPRSDILAPETPNLGAASLVQIWEKRLNRSNSLNNSNSAISPDSALSCNENNASSSSSPRSSESETGQSVFEERFDSSADWHSDRTAPSEQPSPCQSRNSDAGESERVRVADIIKRLTAAN</sequence>
<protein>
    <submittedName>
        <fullName evidence="2">Uncharacterized protein</fullName>
    </submittedName>
</protein>
<comment type="caution">
    <text evidence="2">The sequence shown here is derived from an EMBL/GenBank/DDBJ whole genome shotgun (WGS) entry which is preliminary data.</text>
</comment>
<organism evidence="2 3">
    <name type="scientific">Ficus carica</name>
    <name type="common">Common fig</name>
    <dbReference type="NCBI Taxonomy" id="3494"/>
    <lineage>
        <taxon>Eukaryota</taxon>
        <taxon>Viridiplantae</taxon>
        <taxon>Streptophyta</taxon>
        <taxon>Embryophyta</taxon>
        <taxon>Tracheophyta</taxon>
        <taxon>Spermatophyta</taxon>
        <taxon>Magnoliopsida</taxon>
        <taxon>eudicotyledons</taxon>
        <taxon>Gunneridae</taxon>
        <taxon>Pentapetalae</taxon>
        <taxon>rosids</taxon>
        <taxon>fabids</taxon>
        <taxon>Rosales</taxon>
        <taxon>Moraceae</taxon>
        <taxon>Ficeae</taxon>
        <taxon>Ficus</taxon>
    </lineage>
</organism>
<reference evidence="2" key="1">
    <citation type="submission" date="2023-07" db="EMBL/GenBank/DDBJ databases">
        <title>draft genome sequence of fig (Ficus carica).</title>
        <authorList>
            <person name="Takahashi T."/>
            <person name="Nishimura K."/>
        </authorList>
    </citation>
    <scope>NUCLEOTIDE SEQUENCE</scope>
</reference>
<dbReference type="Proteomes" id="UP001187192">
    <property type="component" value="Unassembled WGS sequence"/>
</dbReference>
<keyword evidence="3" id="KW-1185">Reference proteome</keyword>
<evidence type="ECO:0000313" key="3">
    <source>
        <dbReference type="Proteomes" id="UP001187192"/>
    </source>
</evidence>
<evidence type="ECO:0000313" key="2">
    <source>
        <dbReference type="EMBL" id="GMN27582.1"/>
    </source>
</evidence>